<dbReference type="WBParaSite" id="PgR041_g022_t06">
    <property type="protein sequence ID" value="PgR041_g022_t06"/>
    <property type="gene ID" value="PgR041_g022"/>
</dbReference>
<keyword evidence="24" id="KW-1185">Reference proteome</keyword>
<dbReference type="FunFam" id="1.50.40.10:FF:000051">
    <property type="entry name" value="Mitochondrial carnitine/acylcarnitine carrier protein"/>
    <property type="match status" value="1"/>
</dbReference>
<keyword evidence="10 21" id="KW-0808">Transferase</keyword>
<evidence type="ECO:0000256" key="21">
    <source>
        <dbReference type="RuleBase" id="RU003938"/>
    </source>
</evidence>
<evidence type="ECO:0000256" key="11">
    <source>
        <dbReference type="ARBA" id="ARBA00022692"/>
    </source>
</evidence>
<feature type="transmembrane region" description="Helical" evidence="23">
    <location>
        <begin position="178"/>
        <end position="202"/>
    </location>
</feature>
<feature type="transmembrane region" description="Helical" evidence="23">
    <location>
        <begin position="113"/>
        <end position="136"/>
    </location>
</feature>
<proteinExistence type="inferred from homology"/>
<feature type="transmembrane region" description="Helical" evidence="23">
    <location>
        <begin position="279"/>
        <end position="302"/>
    </location>
</feature>
<evidence type="ECO:0000256" key="13">
    <source>
        <dbReference type="ARBA" id="ARBA00022737"/>
    </source>
</evidence>
<protein>
    <recommendedName>
        <fullName evidence="7 21">Phosphatidate cytidylyltransferase</fullName>
        <ecNumber evidence="7 21">2.7.7.41</ecNumber>
    </recommendedName>
</protein>
<evidence type="ECO:0000256" key="20">
    <source>
        <dbReference type="PROSITE-ProRule" id="PRU00282"/>
    </source>
</evidence>
<evidence type="ECO:0000256" key="6">
    <source>
        <dbReference type="ARBA" id="ARBA00010185"/>
    </source>
</evidence>
<feature type="repeat" description="Solcar" evidence="20">
    <location>
        <begin position="470"/>
        <end position="561"/>
    </location>
</feature>
<keyword evidence="8" id="KW-0813">Transport</keyword>
<comment type="subcellular location">
    <subcellularLocation>
        <location evidence="2">Mitochondrion membrane</location>
        <topology evidence="2">Multi-pass membrane protein</topology>
    </subcellularLocation>
</comment>
<evidence type="ECO:0000313" key="24">
    <source>
        <dbReference type="Proteomes" id="UP000887569"/>
    </source>
</evidence>
<feature type="transmembrane region" description="Helical" evidence="23">
    <location>
        <begin position="89"/>
        <end position="107"/>
    </location>
</feature>
<keyword evidence="17 20" id="KW-0472">Membrane</keyword>
<evidence type="ECO:0000256" key="9">
    <source>
        <dbReference type="ARBA" id="ARBA00022516"/>
    </source>
</evidence>
<name>A0A915BHQ2_PARUN</name>
<comment type="pathway">
    <text evidence="3 21">Phospholipid metabolism; CDP-diacylglycerol biosynthesis; CDP-diacylglycerol from sn-glycerol 3-phosphate: step 3/3.</text>
</comment>
<keyword evidence="18" id="KW-0594">Phospholipid biosynthesis</keyword>
<dbReference type="InterPro" id="IPR023395">
    <property type="entry name" value="MCP_dom_sf"/>
</dbReference>
<evidence type="ECO:0000256" key="10">
    <source>
        <dbReference type="ARBA" id="ARBA00022679"/>
    </source>
</evidence>
<dbReference type="Pfam" id="PF01148">
    <property type="entry name" value="CTP_transf_1"/>
    <property type="match status" value="1"/>
</dbReference>
<dbReference type="InterPro" id="IPR018108">
    <property type="entry name" value="MCP_transmembrane"/>
</dbReference>
<feature type="region of interest" description="Disordered" evidence="22">
    <location>
        <begin position="1"/>
        <end position="45"/>
    </location>
</feature>
<dbReference type="GO" id="GO:0005789">
    <property type="term" value="C:endoplasmic reticulum membrane"/>
    <property type="evidence" value="ECO:0007669"/>
    <property type="project" value="TreeGrafter"/>
</dbReference>
<feature type="transmembrane region" description="Helical" evidence="23">
    <location>
        <begin position="532"/>
        <end position="552"/>
    </location>
</feature>
<evidence type="ECO:0000256" key="3">
    <source>
        <dbReference type="ARBA" id="ARBA00005119"/>
    </source>
</evidence>
<organism evidence="24 25">
    <name type="scientific">Parascaris univalens</name>
    <name type="common">Nematode worm</name>
    <dbReference type="NCBI Taxonomy" id="6257"/>
    <lineage>
        <taxon>Eukaryota</taxon>
        <taxon>Metazoa</taxon>
        <taxon>Ecdysozoa</taxon>
        <taxon>Nematoda</taxon>
        <taxon>Chromadorea</taxon>
        <taxon>Rhabditida</taxon>
        <taxon>Spirurina</taxon>
        <taxon>Ascaridomorpha</taxon>
        <taxon>Ascaridoidea</taxon>
        <taxon>Ascarididae</taxon>
        <taxon>Parascaris</taxon>
    </lineage>
</organism>
<feature type="transmembrane region" description="Helical" evidence="23">
    <location>
        <begin position="241"/>
        <end position="267"/>
    </location>
</feature>
<keyword evidence="11 20" id="KW-0812">Transmembrane</keyword>
<evidence type="ECO:0000256" key="2">
    <source>
        <dbReference type="ARBA" id="ARBA00004225"/>
    </source>
</evidence>
<dbReference type="AlphaFoldDB" id="A0A915BHQ2"/>
<evidence type="ECO:0000256" key="7">
    <source>
        <dbReference type="ARBA" id="ARBA00012487"/>
    </source>
</evidence>
<feature type="repeat" description="Solcar" evidence="20">
    <location>
        <begin position="672"/>
        <end position="758"/>
    </location>
</feature>
<evidence type="ECO:0000313" key="25">
    <source>
        <dbReference type="WBParaSite" id="PgR041_g022_t05"/>
    </source>
</evidence>
<dbReference type="GO" id="GO:0031966">
    <property type="term" value="C:mitochondrial membrane"/>
    <property type="evidence" value="ECO:0007669"/>
    <property type="project" value="UniProtKB-SubCell"/>
</dbReference>
<comment type="similarity">
    <text evidence="5">Belongs to the mitochondrial carrier (TC 2.A.29) family.</text>
</comment>
<dbReference type="SUPFAM" id="SSF103506">
    <property type="entry name" value="Mitochondrial carrier"/>
    <property type="match status" value="1"/>
</dbReference>
<evidence type="ECO:0000256" key="17">
    <source>
        <dbReference type="ARBA" id="ARBA00023136"/>
    </source>
</evidence>
<evidence type="ECO:0000256" key="18">
    <source>
        <dbReference type="ARBA" id="ARBA00023209"/>
    </source>
</evidence>
<feature type="transmembrane region" description="Helical" evidence="23">
    <location>
        <begin position="214"/>
        <end position="235"/>
    </location>
</feature>
<dbReference type="PROSITE" id="PS50920">
    <property type="entry name" value="SOLCAR"/>
    <property type="match status" value="3"/>
</dbReference>
<dbReference type="InterPro" id="IPR016720">
    <property type="entry name" value="PC_Trfase_euk"/>
</dbReference>
<evidence type="ECO:0000256" key="16">
    <source>
        <dbReference type="ARBA" id="ARBA00023128"/>
    </source>
</evidence>
<evidence type="ECO:0000256" key="1">
    <source>
        <dbReference type="ARBA" id="ARBA00001698"/>
    </source>
</evidence>
<dbReference type="GO" id="GO:0008654">
    <property type="term" value="P:phospholipid biosynthetic process"/>
    <property type="evidence" value="ECO:0007669"/>
    <property type="project" value="UniProtKB-KW"/>
</dbReference>
<dbReference type="PROSITE" id="PS01315">
    <property type="entry name" value="CDS"/>
    <property type="match status" value="1"/>
</dbReference>
<evidence type="ECO:0000256" key="14">
    <source>
        <dbReference type="ARBA" id="ARBA00022989"/>
    </source>
</evidence>
<evidence type="ECO:0000256" key="19">
    <source>
        <dbReference type="ARBA" id="ARBA00023264"/>
    </source>
</evidence>
<comment type="similarity">
    <text evidence="6 21">Belongs to the CDS family.</text>
</comment>
<dbReference type="Pfam" id="PF00153">
    <property type="entry name" value="Mito_carr"/>
    <property type="match status" value="3"/>
</dbReference>
<reference evidence="25 26" key="1">
    <citation type="submission" date="2022-11" db="UniProtKB">
        <authorList>
            <consortium name="WormBaseParasite"/>
        </authorList>
    </citation>
    <scope>IDENTIFICATION</scope>
</reference>
<dbReference type="Gene3D" id="1.50.40.10">
    <property type="entry name" value="Mitochondrial carrier domain"/>
    <property type="match status" value="2"/>
</dbReference>
<dbReference type="PANTHER" id="PTHR13773">
    <property type="entry name" value="PHOSPHATIDATE CYTIDYLYLTRANSFERASE"/>
    <property type="match status" value="1"/>
</dbReference>
<dbReference type="PANTHER" id="PTHR13773:SF8">
    <property type="entry name" value="PHOSPHATIDATE CYTIDYLYLTRANSFERASE, PHOTORECEPTOR-SPECIFIC"/>
    <property type="match status" value="1"/>
</dbReference>
<dbReference type="Proteomes" id="UP000887569">
    <property type="component" value="Unplaced"/>
</dbReference>
<keyword evidence="13" id="KW-0677">Repeat</keyword>
<keyword evidence="16" id="KW-0496">Mitochondrion</keyword>
<dbReference type="WBParaSite" id="PgR041_g022_t05">
    <property type="protein sequence ID" value="PgR041_g022_t05"/>
    <property type="gene ID" value="PgR041_g022"/>
</dbReference>
<comment type="catalytic activity">
    <reaction evidence="1 21">
        <text>a 1,2-diacyl-sn-glycero-3-phosphate + CTP + H(+) = a CDP-1,2-diacyl-sn-glycerol + diphosphate</text>
        <dbReference type="Rhea" id="RHEA:16229"/>
        <dbReference type="ChEBI" id="CHEBI:15378"/>
        <dbReference type="ChEBI" id="CHEBI:33019"/>
        <dbReference type="ChEBI" id="CHEBI:37563"/>
        <dbReference type="ChEBI" id="CHEBI:58332"/>
        <dbReference type="ChEBI" id="CHEBI:58608"/>
        <dbReference type="EC" id="2.7.7.41"/>
    </reaction>
</comment>
<dbReference type="EC" id="2.7.7.41" evidence="7 21"/>
<evidence type="ECO:0000313" key="26">
    <source>
        <dbReference type="WBParaSite" id="PgR041_g022_t06"/>
    </source>
</evidence>
<evidence type="ECO:0000256" key="15">
    <source>
        <dbReference type="ARBA" id="ARBA00023098"/>
    </source>
</evidence>
<evidence type="ECO:0000256" key="22">
    <source>
        <dbReference type="SAM" id="MobiDB-lite"/>
    </source>
</evidence>
<keyword evidence="15" id="KW-0443">Lipid metabolism</keyword>
<evidence type="ECO:0000256" key="23">
    <source>
        <dbReference type="SAM" id="Phobius"/>
    </source>
</evidence>
<feature type="repeat" description="Solcar" evidence="20">
    <location>
        <begin position="570"/>
        <end position="662"/>
    </location>
</feature>
<feature type="transmembrane region" description="Helical" evidence="23">
    <location>
        <begin position="148"/>
        <end position="166"/>
    </location>
</feature>
<evidence type="ECO:0000256" key="8">
    <source>
        <dbReference type="ARBA" id="ARBA00022448"/>
    </source>
</evidence>
<feature type="transmembrane region" description="Helical" evidence="23">
    <location>
        <begin position="356"/>
        <end position="378"/>
    </location>
</feature>
<dbReference type="InterPro" id="IPR000374">
    <property type="entry name" value="PC_trans"/>
</dbReference>
<keyword evidence="9" id="KW-0444">Lipid biosynthesis</keyword>
<evidence type="ECO:0000256" key="5">
    <source>
        <dbReference type="ARBA" id="ARBA00006375"/>
    </source>
</evidence>
<keyword evidence="14 23" id="KW-1133">Transmembrane helix</keyword>
<evidence type="ECO:0000256" key="4">
    <source>
        <dbReference type="ARBA" id="ARBA00005189"/>
    </source>
</evidence>
<dbReference type="GO" id="GO:0004605">
    <property type="term" value="F:phosphatidate cytidylyltransferase activity"/>
    <property type="evidence" value="ECO:0007669"/>
    <property type="project" value="UniProtKB-EC"/>
</dbReference>
<keyword evidence="12 21" id="KW-0548">Nucleotidyltransferase</keyword>
<accession>A0A915BHQ2</accession>
<sequence length="763" mass="85352">MDEAASDEGELRQRKAVTVGSQQGGGDASSTKHPTKPNLRVTSDESDADAIVDGERLSQLTKDLPQGSDALGAYIDPLLSHLPARWRNWVVRGIFSLIMISLFSFIIKLGPTWLMALVFVIQFWCFHEIISIGLAVYRLYDLPWFRALSWYFLVSSNYFFFGESLIDYWGILLQKDQFLHFLVVHHRLISFALYCIGFVWFVLSLRKGYYMRQFSLFAWSHVTLLLIVSQSFLIIQNIFQGIIWFLVPVSMIICCDIMSYIFGFFFGRTPLIKLSPKKTWEGFVGGAVSTVVFGLVLSYLLLHHPFFVCPLEDYAEDNSNCSIPSPFLLREFEVGRPLSYILHVLRRPSSVRVYPFLLHAVIMALFASLLGPFGGFFASGFKRAFKIKDFGDVIPGHGGLMDRFDCQLLMGTFVNVYIHTFIKVPNAGKLLQQIFWLTNEEQLFVYRSLQERLVHEGRSQVENMSSNVNYDIFKNFVAGGVGGTCCVATGHPFDTVKVRLQTMPKALPGETPAFTGAFDCLRQTVVKEGFFALYKGMAAPIVGVSPLFAIYFGGCAFGRWLQRSSPEQEMTFIQNFNSGALAGVFTTVVMVPGERIKCLLQVQQSGKPTPGTPHYDGPLDVVKKLYKEGGIRSIYRGTAATLLRDIPASGAYLSTYEYLKKVFSGGASEKELSPVATLIAGGFAGIANWAVCIPADVLKSRLQIAPEGKYPDGIRGVFREIMRDEGPRALFKGFTPVMLRAFPANAACFFGFELALRLFAVFE</sequence>
<keyword evidence="19" id="KW-1208">Phospholipid metabolism</keyword>
<evidence type="ECO:0000256" key="12">
    <source>
        <dbReference type="ARBA" id="ARBA00022695"/>
    </source>
</evidence>
<comment type="pathway">
    <text evidence="4">Lipid metabolism.</text>
</comment>